<dbReference type="Proteomes" id="UP000070544">
    <property type="component" value="Unassembled WGS sequence"/>
</dbReference>
<keyword evidence="5" id="KW-0812">Transmembrane</keyword>
<evidence type="ECO:0000313" key="7">
    <source>
        <dbReference type="EMBL" id="KXS17743.1"/>
    </source>
</evidence>
<keyword evidence="5" id="KW-1133">Transmembrane helix</keyword>
<dbReference type="STRING" id="1344416.A0A139AMJ0"/>
<dbReference type="EMBL" id="KQ965745">
    <property type="protein sequence ID" value="KXS17743.1"/>
    <property type="molecule type" value="Genomic_DNA"/>
</dbReference>
<accession>A0A139AMJ0</accession>
<evidence type="ECO:0000259" key="6">
    <source>
        <dbReference type="Pfam" id="PF07992"/>
    </source>
</evidence>
<feature type="transmembrane region" description="Helical" evidence="5">
    <location>
        <begin position="21"/>
        <end position="44"/>
    </location>
</feature>
<dbReference type="AlphaFoldDB" id="A0A139AMJ0"/>
<dbReference type="OMA" id="PIPFKQS"/>
<dbReference type="InterPro" id="IPR036188">
    <property type="entry name" value="FAD/NAD-bd_sf"/>
</dbReference>
<dbReference type="GO" id="GO:0004174">
    <property type="term" value="F:electron-transferring-flavoprotein dehydrogenase activity"/>
    <property type="evidence" value="ECO:0007669"/>
    <property type="project" value="TreeGrafter"/>
</dbReference>
<comment type="similarity">
    <text evidence="1">Belongs to the FAD-dependent oxidoreductase family.</text>
</comment>
<dbReference type="PRINTS" id="PR00469">
    <property type="entry name" value="PNDRDTASEII"/>
</dbReference>
<evidence type="ECO:0000313" key="8">
    <source>
        <dbReference type="Proteomes" id="UP000070544"/>
    </source>
</evidence>
<name>A0A139AMJ0_GONPJ</name>
<dbReference type="OrthoDB" id="202203at2759"/>
<keyword evidence="4" id="KW-0560">Oxidoreductase</keyword>
<dbReference type="SUPFAM" id="SSF51905">
    <property type="entry name" value="FAD/NAD(P)-binding domain"/>
    <property type="match status" value="1"/>
</dbReference>
<dbReference type="InterPro" id="IPR023753">
    <property type="entry name" value="FAD/NAD-binding_dom"/>
</dbReference>
<protein>
    <submittedName>
        <fullName evidence="7">FAD/NAD(P)-binding domain-containing protein</fullName>
    </submittedName>
</protein>
<dbReference type="PANTHER" id="PTHR43735:SF3">
    <property type="entry name" value="FERROPTOSIS SUPPRESSOR PROTEIN 1"/>
    <property type="match status" value="1"/>
</dbReference>
<dbReference type="GO" id="GO:0005737">
    <property type="term" value="C:cytoplasm"/>
    <property type="evidence" value="ECO:0007669"/>
    <property type="project" value="TreeGrafter"/>
</dbReference>
<feature type="domain" description="FAD/NAD(P)-binding" evidence="6">
    <location>
        <begin position="143"/>
        <end position="362"/>
    </location>
</feature>
<evidence type="ECO:0000256" key="4">
    <source>
        <dbReference type="ARBA" id="ARBA00023002"/>
    </source>
</evidence>
<evidence type="ECO:0000256" key="3">
    <source>
        <dbReference type="ARBA" id="ARBA00022827"/>
    </source>
</evidence>
<proteinExistence type="inferred from homology"/>
<gene>
    <name evidence="7" type="ORF">M427DRAFT_244988</name>
</gene>
<keyword evidence="2" id="KW-0285">Flavoprotein</keyword>
<dbReference type="GO" id="GO:0050660">
    <property type="term" value="F:flavin adenine dinucleotide binding"/>
    <property type="evidence" value="ECO:0007669"/>
    <property type="project" value="TreeGrafter"/>
</dbReference>
<evidence type="ECO:0000256" key="2">
    <source>
        <dbReference type="ARBA" id="ARBA00022630"/>
    </source>
</evidence>
<evidence type="ECO:0000256" key="1">
    <source>
        <dbReference type="ARBA" id="ARBA00006442"/>
    </source>
</evidence>
<keyword evidence="8" id="KW-1185">Reference proteome</keyword>
<dbReference type="Pfam" id="PF07992">
    <property type="entry name" value="Pyr_redox_2"/>
    <property type="match status" value="1"/>
</dbReference>
<keyword evidence="3" id="KW-0274">FAD</keyword>
<evidence type="ECO:0000256" key="5">
    <source>
        <dbReference type="SAM" id="Phobius"/>
    </source>
</evidence>
<dbReference type="PANTHER" id="PTHR43735">
    <property type="entry name" value="APOPTOSIS-INDUCING FACTOR 1"/>
    <property type="match status" value="1"/>
</dbReference>
<keyword evidence="5" id="KW-0472">Membrane</keyword>
<dbReference type="PRINTS" id="PR00368">
    <property type="entry name" value="FADPNR"/>
</dbReference>
<reference evidence="7 8" key="1">
    <citation type="journal article" date="2015" name="Genome Biol. Evol.">
        <title>Phylogenomic analyses indicate that early fungi evolved digesting cell walls of algal ancestors of land plants.</title>
        <authorList>
            <person name="Chang Y."/>
            <person name="Wang S."/>
            <person name="Sekimoto S."/>
            <person name="Aerts A.L."/>
            <person name="Choi C."/>
            <person name="Clum A."/>
            <person name="LaButti K.M."/>
            <person name="Lindquist E.A."/>
            <person name="Yee Ngan C."/>
            <person name="Ohm R.A."/>
            <person name="Salamov A.A."/>
            <person name="Grigoriev I.V."/>
            <person name="Spatafora J.W."/>
            <person name="Berbee M.L."/>
        </authorList>
    </citation>
    <scope>NUCLEOTIDE SEQUENCE [LARGE SCALE GENOMIC DNA]</scope>
    <source>
        <strain evidence="7 8">JEL478</strain>
    </source>
</reference>
<organism evidence="7 8">
    <name type="scientific">Gonapodya prolifera (strain JEL478)</name>
    <name type="common">Monoblepharis prolifera</name>
    <dbReference type="NCBI Taxonomy" id="1344416"/>
    <lineage>
        <taxon>Eukaryota</taxon>
        <taxon>Fungi</taxon>
        <taxon>Fungi incertae sedis</taxon>
        <taxon>Chytridiomycota</taxon>
        <taxon>Chytridiomycota incertae sedis</taxon>
        <taxon>Monoblepharidomycetes</taxon>
        <taxon>Monoblepharidales</taxon>
        <taxon>Gonapodyaceae</taxon>
        <taxon>Gonapodya</taxon>
    </lineage>
</organism>
<dbReference type="Gene3D" id="3.50.50.100">
    <property type="match status" value="1"/>
</dbReference>
<sequence>MSRMDHRNNRRKTWISRVSQYVDSSAGRISLTIALISIIGLYLYGREIRNKIAGVPTPSVVFRDKKRRRVLIIGGGYAGLLLAKALHHKLRDAPVHIEVLEARDKFYHNVASCRAVTEPGFGKQLWIPYDRFPVFVRRNCQVTDVHTNYVVTATNEEIPFDYLVLATGSINSIPSKFPITTASSQAVATLGRIQRSVAEAQHILIIGGGAAGCEIAGDIVDRYPSKRITIVEALATLLPGRAVTDEMRKVVTEKLARRAVEIVTGARVLLEDEEFELSGAGFPEPRRRVLFTDSGMALDSDLQIVCSGNLHYNGHCLQKLAHTHPTILDEHTHEVCVRKTLQLYDPMLPHIFAIGDVANCITSKTIVACEIQAKVAVQNLLVLLNAEFESGVGRDDLPARLKALVQVEPLQEFGVPGPLLFITLGRSDGAAQLPFLGVLGGWFMRRLKSQDGMTASWWRQLGYDNVLSNT</sequence>